<dbReference type="EMBL" id="CP089982">
    <property type="protein sequence ID" value="WXA92598.1"/>
    <property type="molecule type" value="Genomic_DNA"/>
</dbReference>
<feature type="transmembrane region" description="Helical" evidence="2">
    <location>
        <begin position="20"/>
        <end position="42"/>
    </location>
</feature>
<sequence length="478" mass="51413">MLASEPCIAKPSLKHDQRGAIMIMGLFMALSLVASLWFLIGIGQAIIFRDRGQEAADAMAFSVAAVDARGMDLIAVLNVIMLALVSIYLLIQLVADAMIVSIIFTPEGEAVDRANQGAVKGVLTVALPTIATAQTVVAVATPWVGTLMIAPQVASHYQGFEKSGPFAAFGLQNIPGAGFSTGKAATFDKSKRGRDKAKEREGEEPLSPEDQKERDRADKRENDNGVLGTIRLGLPVAYEPNDTLCVRAFVFVPDIIADLFHLPTPVKWAIDTVLGGAGELYAKRACKGAPWDWPGPKKMAGGNLSPQTQVYGFSSGDFQDKWERKVKLGGPRAQWGGGDGGAKEYSYNAQAEFYYDCKGRFFEEDCNGQTIGATSVGKEHALYSIGWKARLMKYKSPGQLLFENLVNSTVNNGVGLAFDGMAEGLKKIGIPDSVVDKAKNVGRRVYDASPIATQQVPKVSGAIKNAGKEFLDEANNYH</sequence>
<dbReference type="RefSeq" id="WP_394843202.1">
    <property type="nucleotide sequence ID" value="NZ_CP089982.1"/>
</dbReference>
<proteinExistence type="predicted"/>
<name>A0ABZ2K1J1_9BACT</name>
<feature type="region of interest" description="Disordered" evidence="1">
    <location>
        <begin position="182"/>
        <end position="222"/>
    </location>
</feature>
<keyword evidence="2" id="KW-0472">Membrane</keyword>
<dbReference type="Proteomes" id="UP001379533">
    <property type="component" value="Chromosome"/>
</dbReference>
<keyword evidence="2" id="KW-0812">Transmembrane</keyword>
<gene>
    <name evidence="3" type="ORF">LZC95_39900</name>
</gene>
<evidence type="ECO:0000313" key="3">
    <source>
        <dbReference type="EMBL" id="WXA92598.1"/>
    </source>
</evidence>
<organism evidence="3 4">
    <name type="scientific">Pendulispora brunnea</name>
    <dbReference type="NCBI Taxonomy" id="2905690"/>
    <lineage>
        <taxon>Bacteria</taxon>
        <taxon>Pseudomonadati</taxon>
        <taxon>Myxococcota</taxon>
        <taxon>Myxococcia</taxon>
        <taxon>Myxococcales</taxon>
        <taxon>Sorangiineae</taxon>
        <taxon>Pendulisporaceae</taxon>
        <taxon>Pendulispora</taxon>
    </lineage>
</organism>
<evidence type="ECO:0008006" key="5">
    <source>
        <dbReference type="Google" id="ProtNLM"/>
    </source>
</evidence>
<evidence type="ECO:0000256" key="1">
    <source>
        <dbReference type="SAM" id="MobiDB-lite"/>
    </source>
</evidence>
<protein>
    <recommendedName>
        <fullName evidence="5">Flp pilus-assembly TadG-like N-terminal domain-containing protein</fullName>
    </recommendedName>
</protein>
<evidence type="ECO:0000313" key="4">
    <source>
        <dbReference type="Proteomes" id="UP001379533"/>
    </source>
</evidence>
<evidence type="ECO:0000256" key="2">
    <source>
        <dbReference type="SAM" id="Phobius"/>
    </source>
</evidence>
<reference evidence="3 4" key="1">
    <citation type="submission" date="2021-12" db="EMBL/GenBank/DDBJ databases">
        <title>Discovery of the Pendulisporaceae a myxobacterial family with distinct sporulation behavior and unique specialized metabolism.</title>
        <authorList>
            <person name="Garcia R."/>
            <person name="Popoff A."/>
            <person name="Bader C.D."/>
            <person name="Loehr J."/>
            <person name="Walesch S."/>
            <person name="Walt C."/>
            <person name="Boldt J."/>
            <person name="Bunk B."/>
            <person name="Haeckl F.J.F.P.J."/>
            <person name="Gunesch A.P."/>
            <person name="Birkelbach J."/>
            <person name="Nuebel U."/>
            <person name="Pietschmann T."/>
            <person name="Bach T."/>
            <person name="Mueller R."/>
        </authorList>
    </citation>
    <scope>NUCLEOTIDE SEQUENCE [LARGE SCALE GENOMIC DNA]</scope>
    <source>
        <strain evidence="3 4">MSr12523</strain>
    </source>
</reference>
<feature type="compositionally biased region" description="Basic and acidic residues" evidence="1">
    <location>
        <begin position="186"/>
        <end position="222"/>
    </location>
</feature>
<keyword evidence="4" id="KW-1185">Reference proteome</keyword>
<feature type="transmembrane region" description="Helical" evidence="2">
    <location>
        <begin position="73"/>
        <end position="95"/>
    </location>
</feature>
<accession>A0ABZ2K1J1</accession>
<keyword evidence="2" id="KW-1133">Transmembrane helix</keyword>